<dbReference type="InterPro" id="IPR036962">
    <property type="entry name" value="Glyco_hydro_3_N_sf"/>
</dbReference>
<dbReference type="GO" id="GO:0004553">
    <property type="term" value="F:hydrolase activity, hydrolyzing O-glycosyl compounds"/>
    <property type="evidence" value="ECO:0007669"/>
    <property type="project" value="InterPro"/>
</dbReference>
<organism evidence="2 3">
    <name type="scientific">Klebsiella aerogenes</name>
    <name type="common">Enterobacter aerogenes</name>
    <dbReference type="NCBI Taxonomy" id="548"/>
    <lineage>
        <taxon>Bacteria</taxon>
        <taxon>Pseudomonadati</taxon>
        <taxon>Pseudomonadota</taxon>
        <taxon>Gammaproteobacteria</taxon>
        <taxon>Enterobacterales</taxon>
        <taxon>Enterobacteriaceae</taxon>
        <taxon>Klebsiella/Raoultella group</taxon>
        <taxon>Klebsiella</taxon>
    </lineage>
</organism>
<dbReference type="SUPFAM" id="SSF51445">
    <property type="entry name" value="(Trans)glycosidases"/>
    <property type="match status" value="1"/>
</dbReference>
<comment type="caution">
    <text evidence="2">The sequence shown here is derived from an EMBL/GenBank/DDBJ whole genome shotgun (WGS) entry which is preliminary data.</text>
</comment>
<dbReference type="AlphaFoldDB" id="A0AAW9EBP1"/>
<keyword evidence="1" id="KW-0378">Hydrolase</keyword>
<evidence type="ECO:0000313" key="3">
    <source>
        <dbReference type="Proteomes" id="UP001279012"/>
    </source>
</evidence>
<name>A0AAW9EBP1_KLEAE</name>
<proteinExistence type="predicted"/>
<dbReference type="Gene3D" id="3.20.20.300">
    <property type="entry name" value="Glycoside hydrolase, family 3, N-terminal domain"/>
    <property type="match status" value="1"/>
</dbReference>
<protein>
    <submittedName>
        <fullName evidence="2">Beta-glucosidase</fullName>
    </submittedName>
</protein>
<dbReference type="InterPro" id="IPR017853">
    <property type="entry name" value="GH"/>
</dbReference>
<sequence>MTAIYKDAGRSVHERVADLLARMTPEEKFAQMHAYWLILDEHGNHRERSDLSDEFAGVSEQASLSERLKLGVGQITRPLGTHIVDA</sequence>
<reference evidence="2" key="1">
    <citation type="submission" date="2023-11" db="EMBL/GenBank/DDBJ databases">
        <title>Detection of rare carbapenemases in Enterobacterales - comparison of two colorimetric and two CIM-based carbapenemase assays.</title>
        <authorList>
            <person name="Schaffarczyk L."/>
            <person name="Noster J."/>
            <person name="Stelzer Y."/>
            <person name="Sattler J."/>
            <person name="Gatermann S."/>
            <person name="Hamprecht A."/>
        </authorList>
    </citation>
    <scope>NUCLEOTIDE SEQUENCE</scope>
    <source>
        <strain evidence="2">CIM-Cont-037</strain>
    </source>
</reference>
<gene>
    <name evidence="2" type="ORF">SJ059_28560</name>
</gene>
<evidence type="ECO:0000256" key="1">
    <source>
        <dbReference type="ARBA" id="ARBA00022801"/>
    </source>
</evidence>
<dbReference type="EMBL" id="JAWZZT010000853">
    <property type="protein sequence ID" value="MDX7018376.1"/>
    <property type="molecule type" value="Genomic_DNA"/>
</dbReference>
<accession>A0AAW9EBP1</accession>
<evidence type="ECO:0000313" key="2">
    <source>
        <dbReference type="EMBL" id="MDX7018376.1"/>
    </source>
</evidence>
<dbReference type="Proteomes" id="UP001279012">
    <property type="component" value="Unassembled WGS sequence"/>
</dbReference>
<feature type="non-terminal residue" evidence="2">
    <location>
        <position position="86"/>
    </location>
</feature>
<dbReference type="GO" id="GO:0005975">
    <property type="term" value="P:carbohydrate metabolic process"/>
    <property type="evidence" value="ECO:0007669"/>
    <property type="project" value="InterPro"/>
</dbReference>